<protein>
    <submittedName>
        <fullName evidence="2">Uncharacterized protein</fullName>
    </submittedName>
</protein>
<reference evidence="2 3" key="1">
    <citation type="submission" date="2020-06" db="EMBL/GenBank/DDBJ databases">
        <title>Description of novel acetic acid bacteria.</title>
        <authorList>
            <person name="Sombolestani A."/>
        </authorList>
    </citation>
    <scope>NUCLEOTIDE SEQUENCE [LARGE SCALE GENOMIC DNA]</scope>
    <source>
        <strain evidence="2 3">LMG 25</strain>
    </source>
</reference>
<sequence>MACTPRGPRDRGCPDTGKEHKVMQAVRTPSVPPRDWSTRMWHFVRACTAYPYAFVRLWDGD</sequence>
<proteinExistence type="predicted"/>
<dbReference type="RefSeq" id="WP_176643209.1">
    <property type="nucleotide sequence ID" value="NZ_JABXXS010000019.1"/>
</dbReference>
<feature type="region of interest" description="Disordered" evidence="1">
    <location>
        <begin position="1"/>
        <end position="29"/>
    </location>
</feature>
<evidence type="ECO:0000256" key="1">
    <source>
        <dbReference type="SAM" id="MobiDB-lite"/>
    </source>
</evidence>
<feature type="compositionally biased region" description="Basic and acidic residues" evidence="1">
    <location>
        <begin position="7"/>
        <end position="22"/>
    </location>
</feature>
<dbReference type="EMBL" id="JABXXS010000019">
    <property type="protein sequence ID" value="NVN37210.1"/>
    <property type="molecule type" value="Genomic_DNA"/>
</dbReference>
<gene>
    <name evidence="2" type="ORF">HUK81_09720</name>
</gene>
<organism evidence="2 3">
    <name type="scientific">Komagataeibacter swingsii</name>
    <dbReference type="NCBI Taxonomy" id="215220"/>
    <lineage>
        <taxon>Bacteria</taxon>
        <taxon>Pseudomonadati</taxon>
        <taxon>Pseudomonadota</taxon>
        <taxon>Alphaproteobacteria</taxon>
        <taxon>Acetobacterales</taxon>
        <taxon>Acetobacteraceae</taxon>
        <taxon>Komagataeibacter</taxon>
    </lineage>
</organism>
<evidence type="ECO:0000313" key="2">
    <source>
        <dbReference type="EMBL" id="NVN37210.1"/>
    </source>
</evidence>
<comment type="caution">
    <text evidence="2">The sequence shown here is derived from an EMBL/GenBank/DDBJ whole genome shotgun (WGS) entry which is preliminary data.</text>
</comment>
<evidence type="ECO:0000313" key="3">
    <source>
        <dbReference type="Proteomes" id="UP000522590"/>
    </source>
</evidence>
<dbReference type="AlphaFoldDB" id="A0A850P3J7"/>
<dbReference type="Proteomes" id="UP000522590">
    <property type="component" value="Unassembled WGS sequence"/>
</dbReference>
<name>A0A850P3J7_9PROT</name>
<accession>A0A850P3J7</accession>